<sequence length="520" mass="58833">MAFKRSSGVLLHPTSLPDCSGIGTIGKQAYKFVDWLAEAGQSLWQVLPLGPTGYGDSPYASFSTYAGQPLIIDLDELKEAGLLTGDDILPPDYIKSNGDINYGAVVFWKKPILRKAAGNFMNKKDHPFRKEYDEFVKANSYWLDEYALFMDIKNYYDEKAQQDNLSGCMWSNYWPKDLALHQEKAVKDWAASHKDSIEIEKIIQFFFFHQWNALKAYANSKGIHIIGDIPIFVAPDSVDVWANQKLFLLNSEGVPTFVSGVPPDYFSATGQLWGNPLYNWKEMAKDDYAWWISRIKGVLNMVDYIRIDHFRGFEAYWAIPFGEETAINGKWEKGPDHALFNAIKKQLGELPILAEDLGLITEEVKALRDDFNLPGMKILQFAFDANEAGKDGMVNTFLPHNYTPNSLVYTGTHDNDTLRGWIDKASDKELNLIQEYIGKNGLSKDELVKEMIRLAMSSVSVFAVIPMQDLLGIGSEGRMNTPSTTGTNWAWRMQPTDFNADIAKWMRRLSALYARNSVGL</sequence>
<evidence type="ECO:0000313" key="12">
    <source>
        <dbReference type="Proteomes" id="UP000823638"/>
    </source>
</evidence>
<gene>
    <name evidence="11" type="primary">malQ</name>
    <name evidence="11" type="ORF">IAA81_00470</name>
</gene>
<dbReference type="NCBIfam" id="TIGR00217">
    <property type="entry name" value="malQ"/>
    <property type="match status" value="1"/>
</dbReference>
<reference evidence="11" key="1">
    <citation type="submission" date="2020-10" db="EMBL/GenBank/DDBJ databases">
        <authorList>
            <person name="Gilroy R."/>
        </authorList>
    </citation>
    <scope>NUCLEOTIDE SEQUENCE</scope>
    <source>
        <strain evidence="11">10532</strain>
    </source>
</reference>
<proteinExistence type="inferred from homology"/>
<evidence type="ECO:0000256" key="6">
    <source>
        <dbReference type="ARBA" id="ARBA00022679"/>
    </source>
</evidence>
<reference evidence="11" key="2">
    <citation type="journal article" date="2021" name="PeerJ">
        <title>Extensive microbial diversity within the chicken gut microbiome revealed by metagenomics and culture.</title>
        <authorList>
            <person name="Gilroy R."/>
            <person name="Ravi A."/>
            <person name="Getino M."/>
            <person name="Pursley I."/>
            <person name="Horton D.L."/>
            <person name="Alikhan N.F."/>
            <person name="Baker D."/>
            <person name="Gharbi K."/>
            <person name="Hall N."/>
            <person name="Watson M."/>
            <person name="Adriaenssens E.M."/>
            <person name="Foster-Nyarko E."/>
            <person name="Jarju S."/>
            <person name="Secka A."/>
            <person name="Antonio M."/>
            <person name="Oren A."/>
            <person name="Chaudhuri R.R."/>
            <person name="La Ragione R."/>
            <person name="Hildebrand F."/>
            <person name="Pallen M.J."/>
        </authorList>
    </citation>
    <scope>NUCLEOTIDE SEQUENCE</scope>
    <source>
        <strain evidence="11">10532</strain>
    </source>
</reference>
<dbReference type="NCBIfam" id="NF011080">
    <property type="entry name" value="PRK14508.1-3"/>
    <property type="match status" value="1"/>
</dbReference>
<dbReference type="EC" id="2.4.1.25" evidence="3 10"/>
<dbReference type="InterPro" id="IPR003385">
    <property type="entry name" value="Glyco_hydro_77"/>
</dbReference>
<organism evidence="11 12">
    <name type="scientific">Candidatus Gallitreponema excrementavium</name>
    <dbReference type="NCBI Taxonomy" id="2840840"/>
    <lineage>
        <taxon>Bacteria</taxon>
        <taxon>Pseudomonadati</taxon>
        <taxon>Spirochaetota</taxon>
        <taxon>Spirochaetia</taxon>
        <taxon>Spirochaetales</taxon>
        <taxon>Candidatus Gallitreponema</taxon>
    </lineage>
</organism>
<name>A0A9D9HMQ9_9SPIR</name>
<dbReference type="Gene3D" id="3.20.20.80">
    <property type="entry name" value="Glycosidases"/>
    <property type="match status" value="1"/>
</dbReference>
<dbReference type="GO" id="GO:0005975">
    <property type="term" value="P:carbohydrate metabolic process"/>
    <property type="evidence" value="ECO:0007669"/>
    <property type="project" value="InterPro"/>
</dbReference>
<evidence type="ECO:0000256" key="9">
    <source>
        <dbReference type="ARBA" id="ARBA00031501"/>
    </source>
</evidence>
<accession>A0A9D9HMQ9</accession>
<evidence type="ECO:0000256" key="2">
    <source>
        <dbReference type="ARBA" id="ARBA00005684"/>
    </source>
</evidence>
<protein>
    <recommendedName>
        <fullName evidence="4 10">4-alpha-glucanotransferase</fullName>
        <ecNumber evidence="3 10">2.4.1.25</ecNumber>
    </recommendedName>
    <alternativeName>
        <fullName evidence="8 10">Amylomaltase</fullName>
    </alternativeName>
    <alternativeName>
        <fullName evidence="9 10">Disproportionating enzyme</fullName>
    </alternativeName>
</protein>
<dbReference type="SUPFAM" id="SSF51445">
    <property type="entry name" value="(Trans)glycosidases"/>
    <property type="match status" value="1"/>
</dbReference>
<keyword evidence="5 10" id="KW-0328">Glycosyltransferase</keyword>
<keyword evidence="6 10" id="KW-0808">Transferase</keyword>
<evidence type="ECO:0000256" key="8">
    <source>
        <dbReference type="ARBA" id="ARBA00031423"/>
    </source>
</evidence>
<evidence type="ECO:0000256" key="1">
    <source>
        <dbReference type="ARBA" id="ARBA00000439"/>
    </source>
</evidence>
<dbReference type="PANTHER" id="PTHR32438:SF5">
    <property type="entry name" value="4-ALPHA-GLUCANOTRANSFERASE DPE1, CHLOROPLASTIC_AMYLOPLASTIC"/>
    <property type="match status" value="1"/>
</dbReference>
<evidence type="ECO:0000256" key="5">
    <source>
        <dbReference type="ARBA" id="ARBA00022676"/>
    </source>
</evidence>
<dbReference type="EMBL" id="JADIMM010000010">
    <property type="protein sequence ID" value="MBO8456686.1"/>
    <property type="molecule type" value="Genomic_DNA"/>
</dbReference>
<comment type="caution">
    <text evidence="11">The sequence shown here is derived from an EMBL/GenBank/DDBJ whole genome shotgun (WGS) entry which is preliminary data.</text>
</comment>
<evidence type="ECO:0000313" key="11">
    <source>
        <dbReference type="EMBL" id="MBO8456686.1"/>
    </source>
</evidence>
<dbReference type="InterPro" id="IPR017853">
    <property type="entry name" value="GH"/>
</dbReference>
<dbReference type="PANTHER" id="PTHR32438">
    <property type="entry name" value="4-ALPHA-GLUCANOTRANSFERASE DPE1, CHLOROPLASTIC/AMYLOPLASTIC"/>
    <property type="match status" value="1"/>
</dbReference>
<dbReference type="Proteomes" id="UP000823638">
    <property type="component" value="Unassembled WGS sequence"/>
</dbReference>
<evidence type="ECO:0000256" key="3">
    <source>
        <dbReference type="ARBA" id="ARBA00012560"/>
    </source>
</evidence>
<evidence type="ECO:0000256" key="10">
    <source>
        <dbReference type="RuleBase" id="RU361207"/>
    </source>
</evidence>
<dbReference type="GO" id="GO:0004134">
    <property type="term" value="F:4-alpha-glucanotransferase activity"/>
    <property type="evidence" value="ECO:0007669"/>
    <property type="project" value="UniProtKB-EC"/>
</dbReference>
<comment type="catalytic activity">
    <reaction evidence="1 10">
        <text>Transfers a segment of a (1-&gt;4)-alpha-D-glucan to a new position in an acceptor, which may be glucose or a (1-&gt;4)-alpha-D-glucan.</text>
        <dbReference type="EC" id="2.4.1.25"/>
    </reaction>
</comment>
<keyword evidence="7 10" id="KW-0119">Carbohydrate metabolism</keyword>
<comment type="similarity">
    <text evidence="2 10">Belongs to the disproportionating enzyme family.</text>
</comment>
<evidence type="ECO:0000256" key="7">
    <source>
        <dbReference type="ARBA" id="ARBA00023277"/>
    </source>
</evidence>
<dbReference type="Pfam" id="PF02446">
    <property type="entry name" value="Glyco_hydro_77"/>
    <property type="match status" value="1"/>
</dbReference>
<dbReference type="AlphaFoldDB" id="A0A9D9HMQ9"/>
<evidence type="ECO:0000256" key="4">
    <source>
        <dbReference type="ARBA" id="ARBA00020295"/>
    </source>
</evidence>